<feature type="non-terminal residue" evidence="2">
    <location>
        <position position="1"/>
    </location>
</feature>
<proteinExistence type="predicted"/>
<reference evidence="2" key="1">
    <citation type="submission" date="2023-07" db="EMBL/GenBank/DDBJ databases">
        <title>Genomic Encyclopedia of Type Strains, Phase IV (KMG-IV): sequencing the most valuable type-strain genomes for metagenomic binning, comparative biology and taxonomic classification.</title>
        <authorList>
            <person name="Goeker M."/>
        </authorList>
    </citation>
    <scope>NUCLEOTIDE SEQUENCE [LARGE SCALE GENOMIC DNA]</scope>
    <source>
        <strain evidence="2">DSM 22019</strain>
    </source>
</reference>
<keyword evidence="1" id="KW-0812">Transmembrane</keyword>
<keyword evidence="1" id="KW-0472">Membrane</keyword>
<keyword evidence="1" id="KW-1133">Transmembrane helix</keyword>
<keyword evidence="3" id="KW-1185">Reference proteome</keyword>
<sequence length="69" mass="7824">FDAVFECVYIYIVYIVFVGDAVLMQFLKGDAILHQRASMFLGCAILLCNIEILKFCPPVRGWCKTLSCL</sequence>
<name>A0ABU0NGB5_9MOLU</name>
<gene>
    <name evidence="2" type="ORF">J2Z63_000805</name>
</gene>
<dbReference type="RefSeq" id="WP_307445685.1">
    <property type="nucleotide sequence ID" value="NZ_JAUSWP010000014.1"/>
</dbReference>
<evidence type="ECO:0000313" key="3">
    <source>
        <dbReference type="Proteomes" id="UP001236620"/>
    </source>
</evidence>
<protein>
    <submittedName>
        <fullName evidence="2">Uncharacterized protein</fullName>
    </submittedName>
</protein>
<accession>A0ABU0NGB5</accession>
<comment type="caution">
    <text evidence="2">The sequence shown here is derived from an EMBL/GenBank/DDBJ whole genome shotgun (WGS) entry which is preliminary data.</text>
</comment>
<organism evidence="2 3">
    <name type="scientific">Mycoplasma yeatsii</name>
    <dbReference type="NCBI Taxonomy" id="51365"/>
    <lineage>
        <taxon>Bacteria</taxon>
        <taxon>Bacillati</taxon>
        <taxon>Mycoplasmatota</taxon>
        <taxon>Mollicutes</taxon>
        <taxon>Mycoplasmataceae</taxon>
        <taxon>Mycoplasma</taxon>
    </lineage>
</organism>
<evidence type="ECO:0000256" key="1">
    <source>
        <dbReference type="SAM" id="Phobius"/>
    </source>
</evidence>
<evidence type="ECO:0000313" key="2">
    <source>
        <dbReference type="EMBL" id="MDQ0568152.1"/>
    </source>
</evidence>
<feature type="transmembrane region" description="Helical" evidence="1">
    <location>
        <begin position="39"/>
        <end position="56"/>
    </location>
</feature>
<dbReference type="EMBL" id="JAUSWP010000014">
    <property type="protein sequence ID" value="MDQ0568152.1"/>
    <property type="molecule type" value="Genomic_DNA"/>
</dbReference>
<dbReference type="Proteomes" id="UP001236620">
    <property type="component" value="Unassembled WGS sequence"/>
</dbReference>
<feature type="transmembrane region" description="Helical" evidence="1">
    <location>
        <begin position="7"/>
        <end position="27"/>
    </location>
</feature>